<proteinExistence type="inferred from homology"/>
<evidence type="ECO:0000256" key="3">
    <source>
        <dbReference type="ARBA" id="ARBA00001946"/>
    </source>
</evidence>
<dbReference type="Gene3D" id="3.30.420.10">
    <property type="entry name" value="Ribonuclease H-like superfamily/Ribonuclease H"/>
    <property type="match status" value="1"/>
</dbReference>
<name>A0A645GPL0_9ZZZZ</name>
<evidence type="ECO:0000313" key="15">
    <source>
        <dbReference type="EMBL" id="MPN28150.1"/>
    </source>
</evidence>
<protein>
    <recommendedName>
        <fullName evidence="7">Ribonuclease HII</fullName>
        <ecNumber evidence="6">3.1.26.4</ecNumber>
    </recommendedName>
</protein>
<dbReference type="AlphaFoldDB" id="A0A645GPL0"/>
<organism evidence="15">
    <name type="scientific">bioreactor metagenome</name>
    <dbReference type="NCBI Taxonomy" id="1076179"/>
    <lineage>
        <taxon>unclassified sequences</taxon>
        <taxon>metagenomes</taxon>
        <taxon>ecological metagenomes</taxon>
    </lineage>
</organism>
<dbReference type="EC" id="3.1.26.4" evidence="6"/>
<dbReference type="InterPro" id="IPR022898">
    <property type="entry name" value="RNase_HII"/>
</dbReference>
<dbReference type="GO" id="GO:0003723">
    <property type="term" value="F:RNA binding"/>
    <property type="evidence" value="ECO:0007669"/>
    <property type="project" value="InterPro"/>
</dbReference>
<dbReference type="GO" id="GO:0005737">
    <property type="term" value="C:cytoplasm"/>
    <property type="evidence" value="ECO:0007669"/>
    <property type="project" value="UniProtKB-SubCell"/>
</dbReference>
<dbReference type="PANTHER" id="PTHR10954:SF18">
    <property type="entry name" value="RIBONUCLEASE HII"/>
    <property type="match status" value="1"/>
</dbReference>
<evidence type="ECO:0000259" key="14">
    <source>
        <dbReference type="PROSITE" id="PS51975"/>
    </source>
</evidence>
<keyword evidence="8" id="KW-0963">Cytoplasm</keyword>
<dbReference type="InterPro" id="IPR012337">
    <property type="entry name" value="RNaseH-like_sf"/>
</dbReference>
<dbReference type="GO" id="GO:0046872">
    <property type="term" value="F:metal ion binding"/>
    <property type="evidence" value="ECO:0007669"/>
    <property type="project" value="UniProtKB-KW"/>
</dbReference>
<keyword evidence="10" id="KW-0479">Metal-binding</keyword>
<keyword evidence="9" id="KW-0540">Nuclease</keyword>
<comment type="cofactor">
    <cofactor evidence="3">
        <name>Mg(2+)</name>
        <dbReference type="ChEBI" id="CHEBI:18420"/>
    </cofactor>
</comment>
<evidence type="ECO:0000256" key="9">
    <source>
        <dbReference type="ARBA" id="ARBA00022722"/>
    </source>
</evidence>
<dbReference type="GO" id="GO:0032299">
    <property type="term" value="C:ribonuclease H2 complex"/>
    <property type="evidence" value="ECO:0007669"/>
    <property type="project" value="TreeGrafter"/>
</dbReference>
<reference evidence="15" key="1">
    <citation type="submission" date="2019-08" db="EMBL/GenBank/DDBJ databases">
        <authorList>
            <person name="Kucharzyk K."/>
            <person name="Murdoch R.W."/>
            <person name="Higgins S."/>
            <person name="Loffler F."/>
        </authorList>
    </citation>
    <scope>NUCLEOTIDE SEQUENCE</scope>
</reference>
<keyword evidence="12 15" id="KW-0378">Hydrolase</keyword>
<keyword evidence="11" id="KW-0255">Endonuclease</keyword>
<evidence type="ECO:0000256" key="7">
    <source>
        <dbReference type="ARBA" id="ARBA00019179"/>
    </source>
</evidence>
<gene>
    <name evidence="15" type="primary">rnhB_44</name>
    <name evidence="15" type="ORF">SDC9_175589</name>
</gene>
<accession>A0A645GPL0</accession>
<evidence type="ECO:0000256" key="11">
    <source>
        <dbReference type="ARBA" id="ARBA00022759"/>
    </source>
</evidence>
<dbReference type="GO" id="GO:0004523">
    <property type="term" value="F:RNA-DNA hybrid ribonuclease activity"/>
    <property type="evidence" value="ECO:0007669"/>
    <property type="project" value="UniProtKB-EC"/>
</dbReference>
<evidence type="ECO:0000256" key="13">
    <source>
        <dbReference type="ARBA" id="ARBA00023211"/>
    </source>
</evidence>
<comment type="catalytic activity">
    <reaction evidence="1">
        <text>Endonucleolytic cleavage to 5'-phosphomonoester.</text>
        <dbReference type="EC" id="3.1.26.4"/>
    </reaction>
</comment>
<evidence type="ECO:0000256" key="10">
    <source>
        <dbReference type="ARBA" id="ARBA00022723"/>
    </source>
</evidence>
<dbReference type="CDD" id="cd07182">
    <property type="entry name" value="RNase_HII_bacteria_HII_like"/>
    <property type="match status" value="1"/>
</dbReference>
<dbReference type="InterPro" id="IPR001352">
    <property type="entry name" value="RNase_HII/HIII"/>
</dbReference>
<evidence type="ECO:0000256" key="5">
    <source>
        <dbReference type="ARBA" id="ARBA00007383"/>
    </source>
</evidence>
<dbReference type="Pfam" id="PF01351">
    <property type="entry name" value="RNase_HII"/>
    <property type="match status" value="1"/>
</dbReference>
<comment type="similarity">
    <text evidence="5">Belongs to the RNase HII family.</text>
</comment>
<dbReference type="EMBL" id="VSSQ01078323">
    <property type="protein sequence ID" value="MPN28150.1"/>
    <property type="molecule type" value="Genomic_DNA"/>
</dbReference>
<evidence type="ECO:0000256" key="6">
    <source>
        <dbReference type="ARBA" id="ARBA00012180"/>
    </source>
</evidence>
<evidence type="ECO:0000256" key="1">
    <source>
        <dbReference type="ARBA" id="ARBA00000077"/>
    </source>
</evidence>
<dbReference type="InterPro" id="IPR024567">
    <property type="entry name" value="RNase_HII/HIII_dom"/>
</dbReference>
<dbReference type="GO" id="GO:0006298">
    <property type="term" value="P:mismatch repair"/>
    <property type="evidence" value="ECO:0007669"/>
    <property type="project" value="TreeGrafter"/>
</dbReference>
<evidence type="ECO:0000256" key="12">
    <source>
        <dbReference type="ARBA" id="ARBA00022801"/>
    </source>
</evidence>
<evidence type="ECO:0000256" key="4">
    <source>
        <dbReference type="ARBA" id="ARBA00004496"/>
    </source>
</evidence>
<comment type="subcellular location">
    <subcellularLocation>
        <location evidence="4">Cytoplasm</location>
    </subcellularLocation>
</comment>
<dbReference type="SUPFAM" id="SSF53098">
    <property type="entry name" value="Ribonuclease H-like"/>
    <property type="match status" value="1"/>
</dbReference>
<comment type="cofactor">
    <cofactor evidence="2">
        <name>Mn(2+)</name>
        <dbReference type="ChEBI" id="CHEBI:29035"/>
    </cofactor>
</comment>
<evidence type="ECO:0000256" key="2">
    <source>
        <dbReference type="ARBA" id="ARBA00001936"/>
    </source>
</evidence>
<dbReference type="PROSITE" id="PS51975">
    <property type="entry name" value="RNASE_H_2"/>
    <property type="match status" value="1"/>
</dbReference>
<evidence type="ECO:0000256" key="8">
    <source>
        <dbReference type="ARBA" id="ARBA00022490"/>
    </source>
</evidence>
<dbReference type="InterPro" id="IPR036397">
    <property type="entry name" value="RNaseH_sf"/>
</dbReference>
<dbReference type="GO" id="GO:0043137">
    <property type="term" value="P:DNA replication, removal of RNA primer"/>
    <property type="evidence" value="ECO:0007669"/>
    <property type="project" value="TreeGrafter"/>
</dbReference>
<dbReference type="PANTHER" id="PTHR10954">
    <property type="entry name" value="RIBONUCLEASE H2 SUBUNIT A"/>
    <property type="match status" value="1"/>
</dbReference>
<feature type="domain" description="RNase H type-2" evidence="14">
    <location>
        <begin position="1"/>
        <end position="158"/>
    </location>
</feature>
<sequence>MALGLNDSKKLTPVKREKIFKVMLSLGVVWKAQAASPRRIDSMNILQATLWAMYRSVKKLPPVFDEIIVDGNIRIPYLEGVSQQAMPKADSLIPEVAAASVIAKVLRDRAMIALHRVYPQYEFAKHKGYPTVKHRTLIAHFGLSPIHRKSFTWKVPTP</sequence>
<comment type="caution">
    <text evidence="15">The sequence shown here is derived from an EMBL/GenBank/DDBJ whole genome shotgun (WGS) entry which is preliminary data.</text>
</comment>
<keyword evidence="13" id="KW-0464">Manganese</keyword>